<feature type="compositionally biased region" description="Basic and acidic residues" evidence="1">
    <location>
        <begin position="630"/>
        <end position="650"/>
    </location>
</feature>
<dbReference type="EMBL" id="ML975170">
    <property type="protein sequence ID" value="KAF1809803.1"/>
    <property type="molecule type" value="Genomic_DNA"/>
</dbReference>
<dbReference type="SMART" id="SM01327">
    <property type="entry name" value="Zds_C"/>
    <property type="match status" value="1"/>
</dbReference>
<evidence type="ECO:0000313" key="4">
    <source>
        <dbReference type="Proteomes" id="UP000504638"/>
    </source>
</evidence>
<name>A0A6G1FVK4_9PEZI</name>
<dbReference type="GO" id="GO:0005737">
    <property type="term" value="C:cytoplasm"/>
    <property type="evidence" value="ECO:0007669"/>
    <property type="project" value="TreeGrafter"/>
</dbReference>
<feature type="compositionally biased region" description="Basic and acidic residues" evidence="1">
    <location>
        <begin position="959"/>
        <end position="973"/>
    </location>
</feature>
<feature type="compositionally biased region" description="Basic and acidic residues" evidence="1">
    <location>
        <begin position="1097"/>
        <end position="1107"/>
    </location>
</feature>
<evidence type="ECO:0000313" key="3">
    <source>
        <dbReference type="EMBL" id="KAF1809803.1"/>
    </source>
</evidence>
<feature type="compositionally biased region" description="Polar residues" evidence="1">
    <location>
        <begin position="444"/>
        <end position="456"/>
    </location>
</feature>
<feature type="region of interest" description="Disordered" evidence="1">
    <location>
        <begin position="212"/>
        <end position="231"/>
    </location>
</feature>
<evidence type="ECO:0000313" key="5">
    <source>
        <dbReference type="RefSeq" id="XP_033531434.1"/>
    </source>
</evidence>
<protein>
    <recommendedName>
        <fullName evidence="2">Protein Zds1 C-terminal domain-containing protein</fullName>
    </recommendedName>
</protein>
<feature type="compositionally biased region" description="Gly residues" evidence="1">
    <location>
        <begin position="1064"/>
        <end position="1081"/>
    </location>
</feature>
<reference evidence="5" key="2">
    <citation type="submission" date="2020-04" db="EMBL/GenBank/DDBJ databases">
        <authorList>
            <consortium name="NCBI Genome Project"/>
        </authorList>
    </citation>
    <scope>NUCLEOTIDE SEQUENCE</scope>
    <source>
        <strain evidence="5">CBS 781.70</strain>
    </source>
</reference>
<dbReference type="Pfam" id="PF08632">
    <property type="entry name" value="Zds_C"/>
    <property type="match status" value="1"/>
</dbReference>
<feature type="compositionally biased region" description="Polar residues" evidence="1">
    <location>
        <begin position="593"/>
        <end position="626"/>
    </location>
</feature>
<dbReference type="AlphaFoldDB" id="A0A6G1FVK4"/>
<feature type="compositionally biased region" description="Low complexity" evidence="1">
    <location>
        <begin position="842"/>
        <end position="853"/>
    </location>
</feature>
<dbReference type="InterPro" id="IPR013941">
    <property type="entry name" value="ZDS1_C"/>
</dbReference>
<feature type="domain" description="Protein Zds1 C-terminal" evidence="2">
    <location>
        <begin position="778"/>
        <end position="830"/>
    </location>
</feature>
<dbReference type="RefSeq" id="XP_033531434.1">
    <property type="nucleotide sequence ID" value="XM_033673925.1"/>
</dbReference>
<feature type="compositionally biased region" description="Polar residues" evidence="1">
    <location>
        <begin position="292"/>
        <end position="301"/>
    </location>
</feature>
<feature type="compositionally biased region" description="Low complexity" evidence="1">
    <location>
        <begin position="80"/>
        <end position="97"/>
    </location>
</feature>
<feature type="compositionally biased region" description="Basic residues" evidence="1">
    <location>
        <begin position="379"/>
        <end position="390"/>
    </location>
</feature>
<feature type="region of interest" description="Disordered" evidence="1">
    <location>
        <begin position="1059"/>
        <end position="1116"/>
    </location>
</feature>
<dbReference type="PANTHER" id="PTHR28089:SF1">
    <property type="entry name" value="PROTEIN ZDS1-RELATED"/>
    <property type="match status" value="1"/>
</dbReference>
<gene>
    <name evidence="3 5" type="ORF">P152DRAFT_150200</name>
</gene>
<dbReference type="Proteomes" id="UP000504638">
    <property type="component" value="Unplaced"/>
</dbReference>
<feature type="compositionally biased region" description="Basic and acidic residues" evidence="1">
    <location>
        <begin position="706"/>
        <end position="737"/>
    </location>
</feature>
<keyword evidence="4" id="KW-1185">Reference proteome</keyword>
<feature type="compositionally biased region" description="Low complexity" evidence="1">
    <location>
        <begin position="1001"/>
        <end position="1030"/>
    </location>
</feature>
<evidence type="ECO:0000259" key="2">
    <source>
        <dbReference type="SMART" id="SM01327"/>
    </source>
</evidence>
<feature type="compositionally biased region" description="Basic and acidic residues" evidence="1">
    <location>
        <begin position="339"/>
        <end position="351"/>
    </location>
</feature>
<sequence>MDSQRRERARELERKYQARKGHVPQISISDDSHHVTEAIGDMYGRDRSDSDPKRHSRPLSFISSTQVEGAENFHTFGFEQQRNPQDDSQPSSSKQESWFPPASGGSSSDKQGRTPLGRTTSNERTPTSPTNPNHGSEEYHIPPRSSSFTADRRPASPPGVHRSASETATTGFPLNDIDYESSPAAVAQELSNLQAIRRMSMDVNAMDPDLPSFNSGFKMPASQGDDEQDPSHMFWVPARVHPELAPKEFKDFIDDRVKTLKRRSGDENEALLPPSLDRAGSAGGLRRKKSMLSRQIDSGSGYQDGAERLLRKRSLASQRHPDSGVNLSTLEELVSDPETTPKRRSLEDNRQSMESISDAGSTPEDMPVLAAKPVGSLKRSTRTTYRRGSLKKGERVPFSKRIASRHGEPEREESPVSSPIVGRDEIPEMPLIPELPDFKEFKFSRSQTEPISSSKPIENFSRPSRRAMSPPLPSTSPSPPPEHSAFSDIGHITHDQKQEQTQSDPSLQQRRTSPPQRAFHSRIASNGRTSAQLPGYNVPDIVETPPPESEVVPQQQFHLPERKSSHEPPPSKPPQAPLPNRPSQQRAPPGPPTQRSQKAHNQTLDEMSSHPSPLPGNSTRTDSLSFIPTVEEKKSEKKGKDKREVSDGSGKKSWWSFGGDDKSKDKDKSKSKLSKPGNKDDSTRLDVLQSSIDSRGSAVPPGRESLVLDRDSVKLDEARKETNRKASSEPTKKEKDSSLFSSLFGGSKKNKSSGADSSSKSKQSASRGLSPDPTPRILRPDIDYNWTRFSILEERAIYRMAHIKLANPRRELYSQVLLSNFMYSYLAKVQQMHPQIQIPQSAAQKQAQRQQQEAAKKQKEKEEREALMKKREEEEREREREREQREREQMEREQREQELKEREQMELEQREQERRAEEERMFAGFREQQATAALPSPPLNGPKSPTYAEYDLSNEPPPDEDRYATPSRHDSRGSSKHTQPYASNHTQFDRNGSHKSNTNAYQHYQPPNAHHQQHQHQQYHQYHQQNPYAYDRSEQSGGANQGYGNGMKQNGYTVGGSERYLGTAGPGSYGGQGGAVGGANGQGYNAHGQREAPYLQLKHESVQERGQGRFWGEGLD</sequence>
<feature type="region of interest" description="Disordered" evidence="1">
    <location>
        <begin position="262"/>
        <end position="777"/>
    </location>
</feature>
<feature type="region of interest" description="Disordered" evidence="1">
    <location>
        <begin position="838"/>
        <end position="1045"/>
    </location>
</feature>
<feature type="region of interest" description="Disordered" evidence="1">
    <location>
        <begin position="1"/>
        <end position="178"/>
    </location>
</feature>
<dbReference type="InterPro" id="IPR040206">
    <property type="entry name" value="Zds1/2"/>
</dbReference>
<dbReference type="OrthoDB" id="5589766at2759"/>
<feature type="compositionally biased region" description="Basic and acidic residues" evidence="1">
    <location>
        <begin position="1"/>
        <end position="16"/>
    </location>
</feature>
<dbReference type="GeneID" id="54414495"/>
<feature type="compositionally biased region" description="Polar residues" evidence="1">
    <location>
        <begin position="499"/>
        <end position="515"/>
    </location>
</feature>
<feature type="compositionally biased region" description="Polar residues" evidence="1">
    <location>
        <begin position="976"/>
        <end position="986"/>
    </location>
</feature>
<feature type="compositionally biased region" description="Basic and acidic residues" evidence="1">
    <location>
        <begin position="854"/>
        <end position="921"/>
    </location>
</feature>
<feature type="compositionally biased region" description="Low complexity" evidence="1">
    <location>
        <begin position="738"/>
        <end position="770"/>
    </location>
</feature>
<dbReference type="PANTHER" id="PTHR28089">
    <property type="entry name" value="PROTEIN ZDS1-RELATED"/>
    <property type="match status" value="1"/>
</dbReference>
<organism evidence="3">
    <name type="scientific">Eremomyces bilateralis CBS 781.70</name>
    <dbReference type="NCBI Taxonomy" id="1392243"/>
    <lineage>
        <taxon>Eukaryota</taxon>
        <taxon>Fungi</taxon>
        <taxon>Dikarya</taxon>
        <taxon>Ascomycota</taxon>
        <taxon>Pezizomycotina</taxon>
        <taxon>Dothideomycetes</taxon>
        <taxon>Dothideomycetes incertae sedis</taxon>
        <taxon>Eremomycetales</taxon>
        <taxon>Eremomycetaceae</taxon>
        <taxon>Eremomyces</taxon>
    </lineage>
</organism>
<feature type="compositionally biased region" description="Basic and acidic residues" evidence="1">
    <location>
        <begin position="43"/>
        <end position="53"/>
    </location>
</feature>
<reference evidence="3 5" key="1">
    <citation type="submission" date="2020-01" db="EMBL/GenBank/DDBJ databases">
        <authorList>
            <consortium name="DOE Joint Genome Institute"/>
            <person name="Haridas S."/>
            <person name="Albert R."/>
            <person name="Binder M."/>
            <person name="Bloem J."/>
            <person name="Labutti K."/>
            <person name="Salamov A."/>
            <person name="Andreopoulos B."/>
            <person name="Baker S.E."/>
            <person name="Barry K."/>
            <person name="Bills G."/>
            <person name="Bluhm B.H."/>
            <person name="Cannon C."/>
            <person name="Castanera R."/>
            <person name="Culley D.E."/>
            <person name="Daum C."/>
            <person name="Ezra D."/>
            <person name="Gonzalez J.B."/>
            <person name="Henrissat B."/>
            <person name="Kuo A."/>
            <person name="Liang C."/>
            <person name="Lipzen A."/>
            <person name="Lutzoni F."/>
            <person name="Magnuson J."/>
            <person name="Mondo S."/>
            <person name="Nolan M."/>
            <person name="Ohm R."/>
            <person name="Pangilinan J."/>
            <person name="Park H.-J."/>
            <person name="Ramirez L."/>
            <person name="Alfaro M."/>
            <person name="Sun H."/>
            <person name="Tritt A."/>
            <person name="Yoshinaga Y."/>
            <person name="Zwiers L.-H."/>
            <person name="Turgeon B.G."/>
            <person name="Goodwin S.B."/>
            <person name="Spatafora J.W."/>
            <person name="Crous P.W."/>
            <person name="Grigoriev I.V."/>
        </authorList>
    </citation>
    <scope>NUCLEOTIDE SEQUENCE</scope>
    <source>
        <strain evidence="3 5">CBS 781.70</strain>
    </source>
</reference>
<feature type="compositionally biased region" description="Pro residues" evidence="1">
    <location>
        <begin position="470"/>
        <end position="482"/>
    </location>
</feature>
<evidence type="ECO:0000256" key="1">
    <source>
        <dbReference type="SAM" id="MobiDB-lite"/>
    </source>
</evidence>
<dbReference type="GO" id="GO:0010971">
    <property type="term" value="P:positive regulation of G2/M transition of mitotic cell cycle"/>
    <property type="evidence" value="ECO:0007669"/>
    <property type="project" value="TreeGrafter"/>
</dbReference>
<reference evidence="5" key="3">
    <citation type="submission" date="2025-04" db="UniProtKB">
        <authorList>
            <consortium name="RefSeq"/>
        </authorList>
    </citation>
    <scope>IDENTIFICATION</scope>
    <source>
        <strain evidence="5">CBS 781.70</strain>
    </source>
</reference>
<proteinExistence type="predicted"/>
<feature type="compositionally biased region" description="Polar residues" evidence="1">
    <location>
        <begin position="523"/>
        <end position="532"/>
    </location>
</feature>
<feature type="compositionally biased region" description="Polar residues" evidence="1">
    <location>
        <begin position="117"/>
        <end position="134"/>
    </location>
</feature>
<feature type="compositionally biased region" description="Basic and acidic residues" evidence="1">
    <location>
        <begin position="405"/>
        <end position="414"/>
    </location>
</feature>
<accession>A0A6G1FVK4</accession>
<dbReference type="GO" id="GO:0030010">
    <property type="term" value="P:establishment of cell polarity"/>
    <property type="evidence" value="ECO:0007669"/>
    <property type="project" value="TreeGrafter"/>
</dbReference>
<feature type="compositionally biased region" description="Basic and acidic residues" evidence="1">
    <location>
        <begin position="659"/>
        <end position="670"/>
    </location>
</feature>
<feature type="compositionally biased region" description="Pro residues" evidence="1">
    <location>
        <begin position="567"/>
        <end position="580"/>
    </location>
</feature>